<dbReference type="KEGG" id="yrh:AABB31_06575"/>
<reference evidence="2 3" key="2">
    <citation type="submission" date="2024-08" db="EMBL/GenBank/DDBJ databases">
        <title>Phylogenomic analyses of a clade within the roseobacter group suggest taxonomic reassignments of species of the genera Aestuariivita, Citreicella, Loktanella, Nautella, Pelagibaca, Ruegeria, Thalassobius, Thiobacimonas and Tropicibacter, and the proposal o.</title>
        <authorList>
            <person name="Jeon C.O."/>
        </authorList>
    </citation>
    <scope>NUCLEOTIDE SEQUENCE [LARGE SCALE GENOMIC DNA]</scope>
    <source>
        <strain evidence="2 3">SS1-5</strain>
    </source>
</reference>
<sequence length="109" mass="11267">MTIKTLILAAAAASITASASVADTYFQKGRTLDAGSTLDLGLITAEGNGVVAIYDYHRGERGALLGTEQLSAGANTDVRVKTGLPTKRDVIAVISVDGQEKAAKDFVVN</sequence>
<dbReference type="AlphaFoldDB" id="A0AAN0NJU1"/>
<reference evidence="3" key="1">
    <citation type="submission" date="2024-04" db="EMBL/GenBank/DDBJ databases">
        <title>Phylogenomic analyses of a clade within the roseobacter group suggest taxonomic reassignments of species of the genera Aestuariivita, Citreicella, Loktanella, Nautella, Pelagibaca, Ruegeria, Thalassobius, Thiobacimonas and Tropicibacter, and the proposal o.</title>
        <authorList>
            <person name="Jeon C.O."/>
        </authorList>
    </citation>
    <scope>NUCLEOTIDE SEQUENCE [LARGE SCALE GENOMIC DNA]</scope>
    <source>
        <strain evidence="3">SS1-5</strain>
    </source>
</reference>
<evidence type="ECO:0000256" key="1">
    <source>
        <dbReference type="SAM" id="SignalP"/>
    </source>
</evidence>
<protein>
    <submittedName>
        <fullName evidence="2">Uncharacterized protein</fullName>
    </submittedName>
</protein>
<gene>
    <name evidence="2" type="ORF">AABB31_06575</name>
</gene>
<keyword evidence="3" id="KW-1185">Reference proteome</keyword>
<dbReference type="RefSeq" id="WP_373634802.1">
    <property type="nucleotide sequence ID" value="NZ_CP151767.2"/>
</dbReference>
<evidence type="ECO:0000313" key="2">
    <source>
        <dbReference type="EMBL" id="WZU68551.2"/>
    </source>
</evidence>
<accession>A0AAN0NJU1</accession>
<feature type="signal peptide" evidence="1">
    <location>
        <begin position="1"/>
        <end position="19"/>
    </location>
</feature>
<proteinExistence type="predicted"/>
<feature type="chain" id="PRO_5047160167" evidence="1">
    <location>
        <begin position="20"/>
        <end position="109"/>
    </location>
</feature>
<evidence type="ECO:0000313" key="3">
    <source>
        <dbReference type="Proteomes" id="UP001470809"/>
    </source>
</evidence>
<organism evidence="2 3">
    <name type="scientific">Yoonia rhodophyticola</name>
    <dbReference type="NCBI Taxonomy" id="3137370"/>
    <lineage>
        <taxon>Bacteria</taxon>
        <taxon>Pseudomonadati</taxon>
        <taxon>Pseudomonadota</taxon>
        <taxon>Alphaproteobacteria</taxon>
        <taxon>Rhodobacterales</taxon>
        <taxon>Paracoccaceae</taxon>
        <taxon>Yoonia</taxon>
    </lineage>
</organism>
<keyword evidence="1" id="KW-0732">Signal</keyword>
<dbReference type="Proteomes" id="UP001470809">
    <property type="component" value="Chromosome"/>
</dbReference>
<dbReference type="EMBL" id="CP151767">
    <property type="protein sequence ID" value="WZU68551.2"/>
    <property type="molecule type" value="Genomic_DNA"/>
</dbReference>
<name>A0AAN0NJU1_9RHOB</name>